<dbReference type="RefSeq" id="WP_171647238.1">
    <property type="nucleotide sequence ID" value="NZ_WHOA01000218.1"/>
</dbReference>
<dbReference type="PANTHER" id="PTHR18964:SF149">
    <property type="entry name" value="BIFUNCTIONAL UDP-N-ACETYLGLUCOSAMINE 2-EPIMERASE_N-ACETYLMANNOSAMINE KINASE"/>
    <property type="match status" value="1"/>
</dbReference>
<dbReference type="PANTHER" id="PTHR18964">
    <property type="entry name" value="ROK (REPRESSOR, ORF, KINASE) FAMILY"/>
    <property type="match status" value="1"/>
</dbReference>
<dbReference type="CDD" id="cd24068">
    <property type="entry name" value="ASKHA_NBD_ROK_FnNanK-like"/>
    <property type="match status" value="1"/>
</dbReference>
<dbReference type="EMBL" id="WHOA01000218">
    <property type="protein sequence ID" value="NOU75531.1"/>
    <property type="molecule type" value="Genomic_DNA"/>
</dbReference>
<comment type="similarity">
    <text evidence="1">Belongs to the ROK (NagC/XylR) family.</text>
</comment>
<dbReference type="Proteomes" id="UP000616779">
    <property type="component" value="Unassembled WGS sequence"/>
</dbReference>
<dbReference type="Pfam" id="PF00480">
    <property type="entry name" value="ROK"/>
    <property type="match status" value="1"/>
</dbReference>
<dbReference type="SUPFAM" id="SSF53067">
    <property type="entry name" value="Actin-like ATPase domain"/>
    <property type="match status" value="1"/>
</dbReference>
<evidence type="ECO:0000313" key="3">
    <source>
        <dbReference type="Proteomes" id="UP000616779"/>
    </source>
</evidence>
<proteinExistence type="inferred from homology"/>
<accession>A0ABX1Y5M0</accession>
<gene>
    <name evidence="2" type="ORF">GC098_29850</name>
</gene>
<evidence type="ECO:0000256" key="1">
    <source>
        <dbReference type="ARBA" id="ARBA00006479"/>
    </source>
</evidence>
<organism evidence="2 3">
    <name type="scientific">Paenibacillus phytorum</name>
    <dbReference type="NCBI Taxonomy" id="2654977"/>
    <lineage>
        <taxon>Bacteria</taxon>
        <taxon>Bacillati</taxon>
        <taxon>Bacillota</taxon>
        <taxon>Bacilli</taxon>
        <taxon>Bacillales</taxon>
        <taxon>Paenibacillaceae</taxon>
        <taxon>Paenibacillus</taxon>
    </lineage>
</organism>
<name>A0ABX1Y5M0_9BACL</name>
<keyword evidence="3" id="KW-1185">Reference proteome</keyword>
<comment type="caution">
    <text evidence="2">The sequence shown here is derived from an EMBL/GenBank/DDBJ whole genome shotgun (WGS) entry which is preliminary data.</text>
</comment>
<evidence type="ECO:0000313" key="2">
    <source>
        <dbReference type="EMBL" id="NOU75531.1"/>
    </source>
</evidence>
<sequence length="298" mass="31779">MNAIGIDIGGTSIKGIVINDQGQILKKAKIPTTAELGREHILSNMGSVIADLLASQNDVLGIGIGTAGRVNTETGDIVYATNNLPGWQGVNMKPLLESEYGRSVFIDNDANTALIGEAWLGAGKPYRDLTMLTLGTGVGGANMVRGELIRGALWNGGEWGHVVLVPRGRLCNCGQYGCMEQYVSGTAFVAAAREVTEFPYMTGVEVLQDFIKGQPQLVGMVDRFLDDLVIVINNIHHSLNPQAIIIGGGLVDSREYWWGLLTTKVKQLQLGIEVKSAELGNLAGAIGAAKRVFLSMEG</sequence>
<reference evidence="2 3" key="1">
    <citation type="submission" date="2019-10" db="EMBL/GenBank/DDBJ databases">
        <title>Description of Paenibacillus terrestris sp. nov.</title>
        <authorList>
            <person name="Carlier A."/>
            <person name="Qi S."/>
        </authorList>
    </citation>
    <scope>NUCLEOTIDE SEQUENCE [LARGE SCALE GENOMIC DNA]</scope>
    <source>
        <strain evidence="2 3">LMG 31458</strain>
    </source>
</reference>
<protein>
    <submittedName>
        <fullName evidence="2">ROK family protein</fullName>
    </submittedName>
</protein>
<dbReference type="InterPro" id="IPR000600">
    <property type="entry name" value="ROK"/>
</dbReference>
<dbReference type="InterPro" id="IPR043129">
    <property type="entry name" value="ATPase_NBD"/>
</dbReference>
<dbReference type="Gene3D" id="3.30.420.40">
    <property type="match status" value="2"/>
</dbReference>